<dbReference type="AlphaFoldDB" id="A0A8X6N937"/>
<organism evidence="1 2">
    <name type="scientific">Nephila pilipes</name>
    <name type="common">Giant wood spider</name>
    <name type="synonym">Nephila maculata</name>
    <dbReference type="NCBI Taxonomy" id="299642"/>
    <lineage>
        <taxon>Eukaryota</taxon>
        <taxon>Metazoa</taxon>
        <taxon>Ecdysozoa</taxon>
        <taxon>Arthropoda</taxon>
        <taxon>Chelicerata</taxon>
        <taxon>Arachnida</taxon>
        <taxon>Araneae</taxon>
        <taxon>Araneomorphae</taxon>
        <taxon>Entelegynae</taxon>
        <taxon>Araneoidea</taxon>
        <taxon>Nephilidae</taxon>
        <taxon>Nephila</taxon>
    </lineage>
</organism>
<evidence type="ECO:0000313" key="1">
    <source>
        <dbReference type="EMBL" id="GFT01804.1"/>
    </source>
</evidence>
<dbReference type="EMBL" id="BMAW01007012">
    <property type="protein sequence ID" value="GFT01804.1"/>
    <property type="molecule type" value="Genomic_DNA"/>
</dbReference>
<comment type="caution">
    <text evidence="1">The sequence shown here is derived from an EMBL/GenBank/DDBJ whole genome shotgun (WGS) entry which is preliminary data.</text>
</comment>
<evidence type="ECO:0000313" key="2">
    <source>
        <dbReference type="Proteomes" id="UP000887013"/>
    </source>
</evidence>
<accession>A0A8X6N937</accession>
<keyword evidence="2" id="KW-1185">Reference proteome</keyword>
<dbReference type="Proteomes" id="UP000887013">
    <property type="component" value="Unassembled WGS sequence"/>
</dbReference>
<reference evidence="1" key="1">
    <citation type="submission" date="2020-08" db="EMBL/GenBank/DDBJ databases">
        <title>Multicomponent nature underlies the extraordinary mechanical properties of spider dragline silk.</title>
        <authorList>
            <person name="Kono N."/>
            <person name="Nakamura H."/>
            <person name="Mori M."/>
            <person name="Yoshida Y."/>
            <person name="Ohtoshi R."/>
            <person name="Malay A.D."/>
            <person name="Moran D.A.P."/>
            <person name="Tomita M."/>
            <person name="Numata K."/>
            <person name="Arakawa K."/>
        </authorList>
    </citation>
    <scope>NUCLEOTIDE SEQUENCE</scope>
</reference>
<name>A0A8X6N937_NEPPI</name>
<gene>
    <name evidence="1" type="ORF">NPIL_624761</name>
</gene>
<protein>
    <submittedName>
        <fullName evidence="1">Uncharacterized protein</fullName>
    </submittedName>
</protein>
<proteinExistence type="predicted"/>
<sequence length="120" mass="13666">MEREMVPFLASITFRDGGFDAGIECLRGKAQLFNFPISTLTFPRRSTHAEEWLLVMIGRKVMQECNGMSMTSWPPRHAQKGPLTVGTEPQAVGRVSDMRNECNLLPDMWGVAEWFRCRSD</sequence>